<feature type="compositionally biased region" description="Polar residues" evidence="1">
    <location>
        <begin position="40"/>
        <end position="52"/>
    </location>
</feature>
<evidence type="ECO:0000256" key="1">
    <source>
        <dbReference type="SAM" id="MobiDB-lite"/>
    </source>
</evidence>
<sequence length="116" mass="13888">MTRPAVKSKWRIMKKRPKLLKYNVIYPSSLRILASREQRVSQSSQNGGSCSRVQMADHEETKDTEQKSFRKRWNVKSKWKFRLDKNDFNFLHKFLATFDSAEAKFRTSFSFFHSFN</sequence>
<feature type="region of interest" description="Disordered" evidence="1">
    <location>
        <begin position="37"/>
        <end position="69"/>
    </location>
</feature>
<feature type="compositionally biased region" description="Basic and acidic residues" evidence="1">
    <location>
        <begin position="55"/>
        <end position="68"/>
    </location>
</feature>
<proteinExistence type="predicted"/>
<organism evidence="2">
    <name type="scientific">Lygus hesperus</name>
    <name type="common">Western plant bug</name>
    <dbReference type="NCBI Taxonomy" id="30085"/>
    <lineage>
        <taxon>Eukaryota</taxon>
        <taxon>Metazoa</taxon>
        <taxon>Ecdysozoa</taxon>
        <taxon>Arthropoda</taxon>
        <taxon>Hexapoda</taxon>
        <taxon>Insecta</taxon>
        <taxon>Pterygota</taxon>
        <taxon>Neoptera</taxon>
        <taxon>Paraneoptera</taxon>
        <taxon>Hemiptera</taxon>
        <taxon>Heteroptera</taxon>
        <taxon>Panheteroptera</taxon>
        <taxon>Cimicomorpha</taxon>
        <taxon>Miridae</taxon>
        <taxon>Mirini</taxon>
        <taxon>Lygus</taxon>
    </lineage>
</organism>
<protein>
    <submittedName>
        <fullName evidence="2">Uncharacterized protein</fullName>
    </submittedName>
</protein>
<accession>A0A0K8T1L3</accession>
<name>A0A0K8T1L3_LYGHE</name>
<dbReference type="AlphaFoldDB" id="A0A0K8T1L3"/>
<dbReference type="EMBL" id="GBRD01006394">
    <property type="protein sequence ID" value="JAG59427.1"/>
    <property type="molecule type" value="Transcribed_RNA"/>
</dbReference>
<reference evidence="2" key="1">
    <citation type="submission" date="2014-09" db="EMBL/GenBank/DDBJ databases">
        <authorList>
            <person name="Magalhaes I.L.F."/>
            <person name="Oliveira U."/>
            <person name="Santos F.R."/>
            <person name="Vidigal T.H.D.A."/>
            <person name="Brescovit A.D."/>
            <person name="Santos A.J."/>
        </authorList>
    </citation>
    <scope>NUCLEOTIDE SEQUENCE</scope>
</reference>
<evidence type="ECO:0000313" key="2">
    <source>
        <dbReference type="EMBL" id="JAG59427.1"/>
    </source>
</evidence>